<reference evidence="2 3" key="1">
    <citation type="journal article" date="2021" name="Nat. Plants">
        <title>The Taxus genome provides insights into paclitaxel biosynthesis.</title>
        <authorList>
            <person name="Xiong X."/>
            <person name="Gou J."/>
            <person name="Liao Q."/>
            <person name="Li Y."/>
            <person name="Zhou Q."/>
            <person name="Bi G."/>
            <person name="Li C."/>
            <person name="Du R."/>
            <person name="Wang X."/>
            <person name="Sun T."/>
            <person name="Guo L."/>
            <person name="Liang H."/>
            <person name="Lu P."/>
            <person name="Wu Y."/>
            <person name="Zhang Z."/>
            <person name="Ro D.K."/>
            <person name="Shang Y."/>
            <person name="Huang S."/>
            <person name="Yan J."/>
        </authorList>
    </citation>
    <scope>NUCLEOTIDE SEQUENCE [LARGE SCALE GENOMIC DNA]</scope>
    <source>
        <strain evidence="2">Ta-2019</strain>
    </source>
</reference>
<sequence length="292" mass="32101">MAVEIEDDLIMAGKIKSSTSRAESSSSATTSDSLLQKLANEMMQMKKQMAQMAQGNNTAPACNFNNNRNRIAGSQRLEIEAAPRNNVEMNEEDQEADVDQFENDDFVAPTGNSKINFLNYKSEHDDEKLHEDDHGHAYVVLTRSQTHQAEALANEQRRGSPLPSSLAPRDKNASSSSQPQKAAQLNMLVKYVQSPGQSNTSKGLLPKPKDTPPQNNTAVVKSSPFSERVEPFYVSLLLNGFKLSNCILDSGASDNIMPAKVADALGLTLTKTIKRCYSMERQVPLIEKIKDA</sequence>
<dbReference type="GO" id="GO:0006508">
    <property type="term" value="P:proteolysis"/>
    <property type="evidence" value="ECO:0007669"/>
    <property type="project" value="InterPro"/>
</dbReference>
<dbReference type="AlphaFoldDB" id="A0AA38GP67"/>
<evidence type="ECO:0000313" key="2">
    <source>
        <dbReference type="EMBL" id="KAH9326874.1"/>
    </source>
</evidence>
<dbReference type="PROSITE" id="PS00141">
    <property type="entry name" value="ASP_PROTEASE"/>
    <property type="match status" value="1"/>
</dbReference>
<accession>A0AA38GP67</accession>
<organism evidence="2 3">
    <name type="scientific">Taxus chinensis</name>
    <name type="common">Chinese yew</name>
    <name type="synonym">Taxus wallichiana var. chinensis</name>
    <dbReference type="NCBI Taxonomy" id="29808"/>
    <lineage>
        <taxon>Eukaryota</taxon>
        <taxon>Viridiplantae</taxon>
        <taxon>Streptophyta</taxon>
        <taxon>Embryophyta</taxon>
        <taxon>Tracheophyta</taxon>
        <taxon>Spermatophyta</taxon>
        <taxon>Pinopsida</taxon>
        <taxon>Pinidae</taxon>
        <taxon>Conifers II</taxon>
        <taxon>Cupressales</taxon>
        <taxon>Taxaceae</taxon>
        <taxon>Taxus</taxon>
    </lineage>
</organism>
<feature type="compositionally biased region" description="Low complexity" evidence="1">
    <location>
        <begin position="173"/>
        <end position="182"/>
    </location>
</feature>
<protein>
    <submittedName>
        <fullName evidence="2">Uncharacterized protein</fullName>
    </submittedName>
</protein>
<feature type="region of interest" description="Disordered" evidence="1">
    <location>
        <begin position="195"/>
        <end position="219"/>
    </location>
</feature>
<name>A0AA38GP67_TAXCH</name>
<feature type="region of interest" description="Disordered" evidence="1">
    <location>
        <begin position="149"/>
        <end position="182"/>
    </location>
</feature>
<dbReference type="InterPro" id="IPR021109">
    <property type="entry name" value="Peptidase_aspartic_dom_sf"/>
</dbReference>
<dbReference type="GO" id="GO:0004190">
    <property type="term" value="F:aspartic-type endopeptidase activity"/>
    <property type="evidence" value="ECO:0007669"/>
    <property type="project" value="InterPro"/>
</dbReference>
<dbReference type="EMBL" id="JAHRHJ020000002">
    <property type="protein sequence ID" value="KAH9326874.1"/>
    <property type="molecule type" value="Genomic_DNA"/>
</dbReference>
<gene>
    <name evidence="2" type="ORF">KI387_007052</name>
</gene>
<keyword evidence="3" id="KW-1185">Reference proteome</keyword>
<evidence type="ECO:0000313" key="3">
    <source>
        <dbReference type="Proteomes" id="UP000824469"/>
    </source>
</evidence>
<proteinExistence type="predicted"/>
<comment type="caution">
    <text evidence="2">The sequence shown here is derived from an EMBL/GenBank/DDBJ whole genome shotgun (WGS) entry which is preliminary data.</text>
</comment>
<evidence type="ECO:0000256" key="1">
    <source>
        <dbReference type="SAM" id="MobiDB-lite"/>
    </source>
</evidence>
<dbReference type="Gene3D" id="2.40.70.10">
    <property type="entry name" value="Acid Proteases"/>
    <property type="match status" value="1"/>
</dbReference>
<dbReference type="InterPro" id="IPR001969">
    <property type="entry name" value="Aspartic_peptidase_AS"/>
</dbReference>
<dbReference type="Proteomes" id="UP000824469">
    <property type="component" value="Unassembled WGS sequence"/>
</dbReference>